<name>A0AAI9S9E5_9BURK</name>
<comment type="caution">
    <text evidence="7">The sequence shown here is derived from an EMBL/GenBank/DDBJ whole genome shotgun (WGS) entry which is preliminary data.</text>
</comment>
<gene>
    <name evidence="7" type="ORF">GBM96_11095</name>
</gene>
<dbReference type="EMBL" id="WEHW01000074">
    <property type="protein sequence ID" value="KAB7649615.1"/>
    <property type="molecule type" value="Genomic_DNA"/>
</dbReference>
<dbReference type="PROSITE" id="PS51318">
    <property type="entry name" value="TAT"/>
    <property type="match status" value="1"/>
</dbReference>
<keyword evidence="5" id="KW-0732">Signal</keyword>
<reference evidence="7 8" key="1">
    <citation type="submission" date="2019-10" db="EMBL/GenBank/DDBJ databases">
        <title>Genome diversity of Sutterella seckii.</title>
        <authorList>
            <person name="Chaplin A.V."/>
            <person name="Sokolova S.R."/>
            <person name="Mosin K.A."/>
            <person name="Ivanova E.L."/>
            <person name="Kochetkova T.O."/>
            <person name="Goltsov A.Y."/>
            <person name="Trofimov D.Y."/>
            <person name="Efimov B.A."/>
        </authorList>
    </citation>
    <scope>NUCLEOTIDE SEQUENCE [LARGE SCALE GENOMIC DNA]</scope>
    <source>
        <strain evidence="7 8">ASD3426</strain>
    </source>
</reference>
<protein>
    <submittedName>
        <fullName evidence="7">FAD-dependent oxidoreductase</fullName>
    </submittedName>
</protein>
<organism evidence="7 8">
    <name type="scientific">Sutterella seckii</name>
    <dbReference type="NCBI Taxonomy" id="1944635"/>
    <lineage>
        <taxon>Bacteria</taxon>
        <taxon>Pseudomonadati</taxon>
        <taxon>Pseudomonadota</taxon>
        <taxon>Betaproteobacteria</taxon>
        <taxon>Burkholderiales</taxon>
        <taxon>Sutterellaceae</taxon>
        <taxon>Sutterella</taxon>
    </lineage>
</organism>
<dbReference type="SUPFAM" id="SSF51905">
    <property type="entry name" value="FAD/NAD(P)-binding domain"/>
    <property type="match status" value="1"/>
</dbReference>
<keyword evidence="8" id="KW-1185">Reference proteome</keyword>
<evidence type="ECO:0000256" key="4">
    <source>
        <dbReference type="ARBA" id="ARBA00023002"/>
    </source>
</evidence>
<sequence length="365" mass="39266">MFSRRHFLTTSLAGTAVLCAASAEAAPVLSPTKWDATYDIVIAGAGGAGLAAACEAVDQKLSAVVYEKMAFMGGSSALCGGMIAAADTPEQKANGMKDSAEIFVKDLMVSGGGYADEKVVRAYVKEILEHYLWLTKTMGLKPDAVVQQGGQSVPRSHHFDPGKVLMTMADYAKKHGVKVKTKVKVERLVWSSDMKRIEGVRIEAGGEQKYIRARKGVLIATGGFAANPTMLAKYNPPLKEAAAISGKGTTGDGILMGLQAGSDMVDTAYIKASYGFKPQPVSIDEMTQVYWSGGIVVNQAARRFVDESISYKKMGDYALAQPEGKSYIVFDQAILERDYKNNPQGRVLWKPMLTGSKNETANPQR</sequence>
<evidence type="ECO:0000259" key="6">
    <source>
        <dbReference type="Pfam" id="PF00890"/>
    </source>
</evidence>
<dbReference type="InterPro" id="IPR050315">
    <property type="entry name" value="FAD-oxidoreductase_2"/>
</dbReference>
<evidence type="ECO:0000256" key="2">
    <source>
        <dbReference type="ARBA" id="ARBA00022630"/>
    </source>
</evidence>
<feature type="signal peptide" evidence="5">
    <location>
        <begin position="1"/>
        <end position="25"/>
    </location>
</feature>
<feature type="domain" description="FAD-dependent oxidoreductase 2 FAD-binding" evidence="6">
    <location>
        <begin position="39"/>
        <end position="322"/>
    </location>
</feature>
<evidence type="ECO:0000256" key="1">
    <source>
        <dbReference type="ARBA" id="ARBA00001974"/>
    </source>
</evidence>
<feature type="chain" id="PRO_5042492324" evidence="5">
    <location>
        <begin position="26"/>
        <end position="365"/>
    </location>
</feature>
<evidence type="ECO:0000256" key="3">
    <source>
        <dbReference type="ARBA" id="ARBA00022827"/>
    </source>
</evidence>
<dbReference type="PANTHER" id="PTHR43400">
    <property type="entry name" value="FUMARATE REDUCTASE"/>
    <property type="match status" value="1"/>
</dbReference>
<accession>A0AAI9S9E5</accession>
<dbReference type="Gene3D" id="3.50.50.60">
    <property type="entry name" value="FAD/NAD(P)-binding domain"/>
    <property type="match status" value="1"/>
</dbReference>
<dbReference type="Proteomes" id="UP000469462">
    <property type="component" value="Unassembled WGS sequence"/>
</dbReference>
<dbReference type="SUPFAM" id="SSF56425">
    <property type="entry name" value="Succinate dehydrogenase/fumarate reductase flavoprotein, catalytic domain"/>
    <property type="match status" value="1"/>
</dbReference>
<dbReference type="GO" id="GO:0016491">
    <property type="term" value="F:oxidoreductase activity"/>
    <property type="evidence" value="ECO:0007669"/>
    <property type="project" value="UniProtKB-KW"/>
</dbReference>
<dbReference type="AlphaFoldDB" id="A0AAI9S9E5"/>
<comment type="cofactor">
    <cofactor evidence="1">
        <name>FAD</name>
        <dbReference type="ChEBI" id="CHEBI:57692"/>
    </cofactor>
</comment>
<keyword evidence="2" id="KW-0285">Flavoprotein</keyword>
<dbReference type="InterPro" id="IPR003953">
    <property type="entry name" value="FAD-dep_OxRdtase_2_FAD-bd"/>
</dbReference>
<keyword evidence="4" id="KW-0560">Oxidoreductase</keyword>
<evidence type="ECO:0000313" key="7">
    <source>
        <dbReference type="EMBL" id="KAB7649615.1"/>
    </source>
</evidence>
<dbReference type="Gene3D" id="3.90.700.10">
    <property type="entry name" value="Succinate dehydrogenase/fumarate reductase flavoprotein, catalytic domain"/>
    <property type="match status" value="1"/>
</dbReference>
<dbReference type="PANTHER" id="PTHR43400:SF7">
    <property type="entry name" value="FAD-DEPENDENT OXIDOREDUCTASE 2 FAD BINDING DOMAIN-CONTAINING PROTEIN"/>
    <property type="match status" value="1"/>
</dbReference>
<evidence type="ECO:0000313" key="8">
    <source>
        <dbReference type="Proteomes" id="UP000469462"/>
    </source>
</evidence>
<dbReference type="InterPro" id="IPR006311">
    <property type="entry name" value="TAT_signal"/>
</dbReference>
<dbReference type="Pfam" id="PF00890">
    <property type="entry name" value="FAD_binding_2"/>
    <property type="match status" value="1"/>
</dbReference>
<dbReference type="RefSeq" id="WP_139687366.1">
    <property type="nucleotide sequence ID" value="NZ_WEHW01000074.1"/>
</dbReference>
<dbReference type="InterPro" id="IPR027477">
    <property type="entry name" value="Succ_DH/fumarate_Rdtase_cat_sf"/>
</dbReference>
<evidence type="ECO:0000256" key="5">
    <source>
        <dbReference type="SAM" id="SignalP"/>
    </source>
</evidence>
<keyword evidence="3" id="KW-0274">FAD</keyword>
<proteinExistence type="predicted"/>
<dbReference type="InterPro" id="IPR036188">
    <property type="entry name" value="FAD/NAD-bd_sf"/>
</dbReference>